<dbReference type="Gene3D" id="3.40.50.2300">
    <property type="match status" value="1"/>
</dbReference>
<dbReference type="SUPFAM" id="SSF46894">
    <property type="entry name" value="C-terminal effector domain of the bipartite response regulators"/>
    <property type="match status" value="1"/>
</dbReference>
<dbReference type="GO" id="GO:0032993">
    <property type="term" value="C:protein-DNA complex"/>
    <property type="evidence" value="ECO:0007669"/>
    <property type="project" value="TreeGrafter"/>
</dbReference>
<protein>
    <submittedName>
        <fullName evidence="6">Two-component system, OmpR family, response regulator/two-component system, OmpR family, response regulator PhoP</fullName>
    </submittedName>
</protein>
<keyword evidence="2" id="KW-0238">DNA-binding</keyword>
<dbReference type="CDD" id="cd17574">
    <property type="entry name" value="REC_OmpR"/>
    <property type="match status" value="1"/>
</dbReference>
<keyword evidence="4" id="KW-0597">Phosphoprotein</keyword>
<evidence type="ECO:0000259" key="5">
    <source>
        <dbReference type="PROSITE" id="PS50110"/>
    </source>
</evidence>
<evidence type="ECO:0000313" key="6">
    <source>
        <dbReference type="EMBL" id="SIQ58982.1"/>
    </source>
</evidence>
<evidence type="ECO:0000256" key="3">
    <source>
        <dbReference type="ARBA" id="ARBA00023163"/>
    </source>
</evidence>
<dbReference type="GO" id="GO:0000156">
    <property type="term" value="F:phosphorelay response regulator activity"/>
    <property type="evidence" value="ECO:0007669"/>
    <property type="project" value="TreeGrafter"/>
</dbReference>
<dbReference type="InterPro" id="IPR001789">
    <property type="entry name" value="Sig_transdc_resp-reg_receiver"/>
</dbReference>
<dbReference type="Pfam" id="PF00486">
    <property type="entry name" value="Trans_reg_C"/>
    <property type="match status" value="1"/>
</dbReference>
<feature type="domain" description="Response regulatory" evidence="5">
    <location>
        <begin position="8"/>
        <end position="122"/>
    </location>
</feature>
<gene>
    <name evidence="6" type="ORF">SAMN05421647_106124</name>
</gene>
<dbReference type="SUPFAM" id="SSF52172">
    <property type="entry name" value="CheY-like"/>
    <property type="match status" value="1"/>
</dbReference>
<dbReference type="eggNOG" id="COG0745">
    <property type="taxonomic scope" value="Bacteria"/>
</dbReference>
<dbReference type="SMART" id="SM00862">
    <property type="entry name" value="Trans_reg_C"/>
    <property type="match status" value="1"/>
</dbReference>
<dbReference type="PANTHER" id="PTHR48111:SF67">
    <property type="entry name" value="TRANSCRIPTIONAL REGULATORY PROTEIN TCTD"/>
    <property type="match status" value="1"/>
</dbReference>
<proteinExistence type="predicted"/>
<keyword evidence="7" id="KW-1185">Reference proteome</keyword>
<dbReference type="GO" id="GO:0005829">
    <property type="term" value="C:cytosol"/>
    <property type="evidence" value="ECO:0007669"/>
    <property type="project" value="TreeGrafter"/>
</dbReference>
<dbReference type="Proteomes" id="UP000186895">
    <property type="component" value="Unassembled WGS sequence"/>
</dbReference>
<evidence type="ECO:0000256" key="2">
    <source>
        <dbReference type="ARBA" id="ARBA00023125"/>
    </source>
</evidence>
<dbReference type="EMBL" id="FTMN01000006">
    <property type="protein sequence ID" value="SIQ58982.1"/>
    <property type="molecule type" value="Genomic_DNA"/>
</dbReference>
<dbReference type="InterPro" id="IPR039420">
    <property type="entry name" value="WalR-like"/>
</dbReference>
<sequence>MFARSSIKLILVEDNDVLREMLVGSLESLGYSLVAYDSAESALASPEAQACDVAVLDVNLPGEDGLYLAQQLRYKNAGVGVILLTVRNQLADKLAGYEVGADMYLPKPVTPEELDATIQALCRRLPGVIRADLILHYPTHQLLNAEGLNLLLSPEDARLLVLLAQAPQARQEFWELAEHLELDLDSDTFRANLEKRISRLRRKLTQLGQPATVIKALRGYGYQLNCTVNIQ</sequence>
<evidence type="ECO:0000256" key="4">
    <source>
        <dbReference type="PROSITE-ProRule" id="PRU00169"/>
    </source>
</evidence>
<dbReference type="InterPro" id="IPR001867">
    <property type="entry name" value="OmpR/PhoB-type_DNA-bd"/>
</dbReference>
<dbReference type="InterPro" id="IPR011006">
    <property type="entry name" value="CheY-like_superfamily"/>
</dbReference>
<name>A0A1N6U032_9GAMM</name>
<dbReference type="InterPro" id="IPR036388">
    <property type="entry name" value="WH-like_DNA-bd_sf"/>
</dbReference>
<dbReference type="PANTHER" id="PTHR48111">
    <property type="entry name" value="REGULATOR OF RPOS"/>
    <property type="match status" value="1"/>
</dbReference>
<dbReference type="PROSITE" id="PS50110">
    <property type="entry name" value="RESPONSE_REGULATORY"/>
    <property type="match status" value="1"/>
</dbReference>
<dbReference type="RefSeq" id="WP_076463326.1">
    <property type="nucleotide sequence ID" value="NZ_FTMN01000006.1"/>
</dbReference>
<evidence type="ECO:0000313" key="7">
    <source>
        <dbReference type="Proteomes" id="UP000186895"/>
    </source>
</evidence>
<feature type="modified residue" description="4-aspartylphosphate" evidence="4">
    <location>
        <position position="57"/>
    </location>
</feature>
<accession>A0A1N6U032</accession>
<dbReference type="InterPro" id="IPR016032">
    <property type="entry name" value="Sig_transdc_resp-reg_C-effctor"/>
</dbReference>
<evidence type="ECO:0000256" key="1">
    <source>
        <dbReference type="ARBA" id="ARBA00023015"/>
    </source>
</evidence>
<reference evidence="6 7" key="1">
    <citation type="submission" date="2017-01" db="EMBL/GenBank/DDBJ databases">
        <authorList>
            <person name="Mah S.A."/>
            <person name="Swanson W.J."/>
            <person name="Moy G.W."/>
            <person name="Vacquier V.D."/>
        </authorList>
    </citation>
    <scope>NUCLEOTIDE SEQUENCE [LARGE SCALE GENOMIC DNA]</scope>
    <source>
        <strain evidence="6 7">DSM 7027</strain>
    </source>
</reference>
<dbReference type="GO" id="GO:0006355">
    <property type="term" value="P:regulation of DNA-templated transcription"/>
    <property type="evidence" value="ECO:0007669"/>
    <property type="project" value="InterPro"/>
</dbReference>
<organism evidence="6 7">
    <name type="scientific">Marinobacterium stanieri</name>
    <dbReference type="NCBI Taxonomy" id="49186"/>
    <lineage>
        <taxon>Bacteria</taxon>
        <taxon>Pseudomonadati</taxon>
        <taxon>Pseudomonadota</taxon>
        <taxon>Gammaproteobacteria</taxon>
        <taxon>Oceanospirillales</taxon>
        <taxon>Oceanospirillaceae</taxon>
        <taxon>Marinobacterium</taxon>
    </lineage>
</organism>
<dbReference type="Pfam" id="PF00072">
    <property type="entry name" value="Response_reg"/>
    <property type="match status" value="1"/>
</dbReference>
<dbReference type="STRING" id="49186.SAMN05421647_106124"/>
<keyword evidence="3" id="KW-0804">Transcription</keyword>
<dbReference type="AlphaFoldDB" id="A0A1N6U032"/>
<dbReference type="GO" id="GO:0000976">
    <property type="term" value="F:transcription cis-regulatory region binding"/>
    <property type="evidence" value="ECO:0007669"/>
    <property type="project" value="TreeGrafter"/>
</dbReference>
<dbReference type="Gene3D" id="1.10.10.10">
    <property type="entry name" value="Winged helix-like DNA-binding domain superfamily/Winged helix DNA-binding domain"/>
    <property type="match status" value="1"/>
</dbReference>
<dbReference type="SMART" id="SM00448">
    <property type="entry name" value="REC"/>
    <property type="match status" value="1"/>
</dbReference>
<keyword evidence="1" id="KW-0805">Transcription regulation</keyword>